<evidence type="ECO:0000256" key="2">
    <source>
        <dbReference type="ARBA" id="ARBA00009776"/>
    </source>
</evidence>
<dbReference type="NCBIfam" id="TIGR00041">
    <property type="entry name" value="DTMP_kinase"/>
    <property type="match status" value="1"/>
</dbReference>
<reference evidence="10 11" key="1">
    <citation type="journal article" date="2023" name="Commun. Biol.">
        <title>Genome analysis of Parmales, the sister group of diatoms, reveals the evolutionary specialization of diatoms from phago-mixotrophs to photoautotrophs.</title>
        <authorList>
            <person name="Ban H."/>
            <person name="Sato S."/>
            <person name="Yoshikawa S."/>
            <person name="Yamada K."/>
            <person name="Nakamura Y."/>
            <person name="Ichinomiya M."/>
            <person name="Sato N."/>
            <person name="Blanc-Mathieu R."/>
            <person name="Endo H."/>
            <person name="Kuwata A."/>
            <person name="Ogata H."/>
        </authorList>
    </citation>
    <scope>NUCLEOTIDE SEQUENCE [LARGE SCALE GENOMIC DNA]</scope>
</reference>
<keyword evidence="8" id="KW-0067">ATP-binding</keyword>
<dbReference type="EC" id="2.7.4.9" evidence="3"/>
<dbReference type="PROSITE" id="PS01331">
    <property type="entry name" value="THYMIDYLATE_KINASE"/>
    <property type="match status" value="1"/>
</dbReference>
<proteinExistence type="inferred from homology"/>
<dbReference type="InterPro" id="IPR039430">
    <property type="entry name" value="Thymidylate_kin-like_dom"/>
</dbReference>
<keyword evidence="5" id="KW-0545">Nucleotide biosynthesis</keyword>
<keyword evidence="4" id="KW-0808">Transferase</keyword>
<evidence type="ECO:0000313" key="10">
    <source>
        <dbReference type="EMBL" id="GMI34638.1"/>
    </source>
</evidence>
<dbReference type="Gene3D" id="3.40.50.300">
    <property type="entry name" value="P-loop containing nucleotide triphosphate hydrolases"/>
    <property type="match status" value="1"/>
</dbReference>
<dbReference type="InterPro" id="IPR027417">
    <property type="entry name" value="P-loop_NTPase"/>
</dbReference>
<accession>A0ABQ6MXN6</accession>
<evidence type="ECO:0000256" key="8">
    <source>
        <dbReference type="ARBA" id="ARBA00022840"/>
    </source>
</evidence>
<dbReference type="CDD" id="cd01672">
    <property type="entry name" value="TMPK"/>
    <property type="match status" value="1"/>
</dbReference>
<evidence type="ECO:0000256" key="4">
    <source>
        <dbReference type="ARBA" id="ARBA00022679"/>
    </source>
</evidence>
<evidence type="ECO:0000259" key="9">
    <source>
        <dbReference type="Pfam" id="PF02223"/>
    </source>
</evidence>
<keyword evidence="11" id="KW-1185">Reference proteome</keyword>
<dbReference type="EMBL" id="BRYB01001835">
    <property type="protein sequence ID" value="GMI34638.1"/>
    <property type="molecule type" value="Genomic_DNA"/>
</dbReference>
<feature type="domain" description="Thymidylate kinase-like" evidence="9">
    <location>
        <begin position="10"/>
        <end position="196"/>
    </location>
</feature>
<evidence type="ECO:0000256" key="5">
    <source>
        <dbReference type="ARBA" id="ARBA00022727"/>
    </source>
</evidence>
<evidence type="ECO:0000256" key="6">
    <source>
        <dbReference type="ARBA" id="ARBA00022741"/>
    </source>
</evidence>
<comment type="similarity">
    <text evidence="2">Belongs to the thymidylate kinase family.</text>
</comment>
<evidence type="ECO:0000256" key="7">
    <source>
        <dbReference type="ARBA" id="ARBA00022777"/>
    </source>
</evidence>
<dbReference type="InterPro" id="IPR018094">
    <property type="entry name" value="Thymidylate_kinase"/>
</dbReference>
<dbReference type="Pfam" id="PF02223">
    <property type="entry name" value="Thymidylate_kin"/>
    <property type="match status" value="1"/>
</dbReference>
<dbReference type="Proteomes" id="UP001165060">
    <property type="component" value="Unassembled WGS sequence"/>
</dbReference>
<dbReference type="HAMAP" id="MF_00165">
    <property type="entry name" value="Thymidylate_kinase"/>
    <property type="match status" value="1"/>
</dbReference>
<gene>
    <name evidence="10" type="ORF">TeGR_g11216</name>
</gene>
<keyword evidence="7" id="KW-0418">Kinase</keyword>
<keyword evidence="6" id="KW-0547">Nucleotide-binding</keyword>
<protein>
    <recommendedName>
        <fullName evidence="3">dTMP kinase</fullName>
        <ecNumber evidence="3">2.7.4.9</ecNumber>
    </recommendedName>
</protein>
<dbReference type="PANTHER" id="PTHR10344:SF1">
    <property type="entry name" value="THYMIDYLATE KINASE"/>
    <property type="match status" value="1"/>
</dbReference>
<evidence type="ECO:0000256" key="1">
    <source>
        <dbReference type="ARBA" id="ARBA00004992"/>
    </source>
</evidence>
<dbReference type="PANTHER" id="PTHR10344">
    <property type="entry name" value="THYMIDYLATE KINASE"/>
    <property type="match status" value="1"/>
</dbReference>
<name>A0ABQ6MXN6_9STRA</name>
<comment type="caution">
    <text evidence="10">The sequence shown here is derived from an EMBL/GenBank/DDBJ whole genome shotgun (WGS) entry which is preliminary data.</text>
</comment>
<evidence type="ECO:0000313" key="11">
    <source>
        <dbReference type="Proteomes" id="UP001165060"/>
    </source>
</evidence>
<dbReference type="InterPro" id="IPR018095">
    <property type="entry name" value="Thymidylate_kin_CS"/>
</dbReference>
<evidence type="ECO:0000256" key="3">
    <source>
        <dbReference type="ARBA" id="ARBA00012980"/>
    </source>
</evidence>
<comment type="pathway">
    <text evidence="1">Pyrimidine metabolism; dTTP biosynthesis.</text>
</comment>
<organism evidence="10 11">
    <name type="scientific">Tetraparma gracilis</name>
    <dbReference type="NCBI Taxonomy" id="2962635"/>
    <lineage>
        <taxon>Eukaryota</taxon>
        <taxon>Sar</taxon>
        <taxon>Stramenopiles</taxon>
        <taxon>Ochrophyta</taxon>
        <taxon>Bolidophyceae</taxon>
        <taxon>Parmales</taxon>
        <taxon>Triparmaceae</taxon>
        <taxon>Tetraparma</taxon>
    </lineage>
</organism>
<dbReference type="SUPFAM" id="SSF52540">
    <property type="entry name" value="P-loop containing nucleoside triphosphate hydrolases"/>
    <property type="match status" value="1"/>
</dbReference>
<sequence>MPARGAFVVLEGLDRCGKTTQLSLLRSSLSSSSPPTPVKALNFPDRTTPIGTMINSYLKTAADMSDNAIHLLFSSNRWEAAPALLETLREGTTVVCDRYAFSGVAFTAAKNNGTCGYDWCKGPDVGLPRPDLVLFLTVSESVQEKRGDYGGERYETRELQRSVRGVFDRLRADDEGERPWKVVDADRSVEEVARDIEEAVREVEERVRGENPPIAKLWAEGSWD</sequence>